<proteinExistence type="predicted"/>
<organism evidence="1 2">
    <name type="scientific">Streptomyces glomeratus</name>
    <dbReference type="NCBI Taxonomy" id="284452"/>
    <lineage>
        <taxon>Bacteria</taxon>
        <taxon>Bacillati</taxon>
        <taxon>Actinomycetota</taxon>
        <taxon>Actinomycetes</taxon>
        <taxon>Kitasatosporales</taxon>
        <taxon>Streptomycetaceae</taxon>
        <taxon>Streptomyces</taxon>
    </lineage>
</organism>
<dbReference type="Proteomes" id="UP001501532">
    <property type="component" value="Unassembled WGS sequence"/>
</dbReference>
<protein>
    <recommendedName>
        <fullName evidence="3">PD-(D/E)XK nuclease superfamily protein</fullName>
    </recommendedName>
</protein>
<dbReference type="Pfam" id="PF14281">
    <property type="entry name" value="PDDEXK_4"/>
    <property type="match status" value="1"/>
</dbReference>
<evidence type="ECO:0000313" key="1">
    <source>
        <dbReference type="EMBL" id="GAA3079657.1"/>
    </source>
</evidence>
<dbReference type="EMBL" id="BAAAUF010000128">
    <property type="protein sequence ID" value="GAA3079657.1"/>
    <property type="molecule type" value="Genomic_DNA"/>
</dbReference>
<reference evidence="2" key="1">
    <citation type="journal article" date="2019" name="Int. J. Syst. Evol. Microbiol.">
        <title>The Global Catalogue of Microorganisms (GCM) 10K type strain sequencing project: providing services to taxonomists for standard genome sequencing and annotation.</title>
        <authorList>
            <consortium name="The Broad Institute Genomics Platform"/>
            <consortium name="The Broad Institute Genome Sequencing Center for Infectious Disease"/>
            <person name="Wu L."/>
            <person name="Ma J."/>
        </authorList>
    </citation>
    <scope>NUCLEOTIDE SEQUENCE [LARGE SCALE GENOMIC DNA]</scope>
    <source>
        <strain evidence="2">JCM 9091</strain>
    </source>
</reference>
<keyword evidence="2" id="KW-1185">Reference proteome</keyword>
<gene>
    <name evidence="1" type="ORF">GCM10010448_71160</name>
</gene>
<evidence type="ECO:0008006" key="3">
    <source>
        <dbReference type="Google" id="ProtNLM"/>
    </source>
</evidence>
<evidence type="ECO:0000313" key="2">
    <source>
        <dbReference type="Proteomes" id="UP001501532"/>
    </source>
</evidence>
<comment type="caution">
    <text evidence="1">The sequence shown here is derived from an EMBL/GenBank/DDBJ whole genome shotgun (WGS) entry which is preliminary data.</text>
</comment>
<name>A0ABP6M5A6_9ACTN</name>
<dbReference type="InterPro" id="IPR029470">
    <property type="entry name" value="PDDEXK_4"/>
</dbReference>
<accession>A0ABP6M5A6</accession>
<sequence length="396" mass="43455">MGAMGSDSNRDWLTRELRRLENAGLGGPGRATVLEVLGLADLERHHQKMIAWLLDPSQPHQLGERLLTSMLKRAGHGDLPAQALAEAEVLQEVEQPTGTRADIVIRTEACTLVIELKVHAMEGVHQTERLADGYAHEVTPVFVFLTLHGSRPLSKRFHPMTLSQFADDLGASLHGAPHLGSAHGHTARTAARDYLATLQRMNRMSALDDDAARLWLTHGMAMKEAEAASARVLESLTKALPGRLEQVAAQLGAEVVVRQETYAYQSERYPGRPPYPEQAAVLARRDWLSADGRLRAGVGFGYRLRKAGEPQPAIDVFKTELRPFVGVFVPDQAVYATLSPLSGKAWANKWLYLQYAELAPPPGGGNLVERLTEGVLDQLLASWRELSGLIDTAVRD</sequence>